<accession>A0A1A3TVN0</accession>
<dbReference type="Pfam" id="PF04072">
    <property type="entry name" value="LCM"/>
    <property type="match status" value="1"/>
</dbReference>
<gene>
    <name evidence="7" type="ORF">A5648_00115</name>
</gene>
<evidence type="ECO:0000256" key="3">
    <source>
        <dbReference type="ARBA" id="ARBA00022603"/>
    </source>
</evidence>
<dbReference type="NCBIfam" id="TIGR00027">
    <property type="entry name" value="mthyl_TIGR00027"/>
    <property type="match status" value="1"/>
</dbReference>
<dbReference type="InterPro" id="IPR029063">
    <property type="entry name" value="SAM-dependent_MTases_sf"/>
</dbReference>
<dbReference type="PANTHER" id="PTHR43619:SF2">
    <property type="entry name" value="S-ADENOSYL-L-METHIONINE-DEPENDENT METHYLTRANSFERASES SUPERFAMILY PROTEIN"/>
    <property type="match status" value="1"/>
</dbReference>
<dbReference type="EMBL" id="LZMF01000087">
    <property type="protein sequence ID" value="OBK86685.1"/>
    <property type="molecule type" value="Genomic_DNA"/>
</dbReference>
<protein>
    <recommendedName>
        <fullName evidence="6">S-adenosyl-L-methionine-dependent methyltransferase</fullName>
        <ecNumber evidence="6">2.1.1.-</ecNumber>
    </recommendedName>
</protein>
<evidence type="ECO:0000256" key="2">
    <source>
        <dbReference type="ARBA" id="ARBA00008138"/>
    </source>
</evidence>
<sequence>MTAPAPLTERRLNRTASLTAQINAAQRAAESMRPPQRRLLDDPWSRQFVGHPALRVLLANRWLADAALRAFDRHWGGLHAHIVLRARFTDDVCAAALRDGIDQLVLLGAGYDPTSLRHARAAVTIFEVDAPTTQAGKRATTERLLPAPRAGHIVWVPCDLERDTLRDRLMAKGFDPQRRSLVIWLGVSMYLTADAIDATLADLAALCAPGSRLVADFVEPAAVTGDSRWASARRIARVVARRGEPYRSGFSAPELSALLAEYGFRSRDQAGVAELLNRYDPAHASGLAGDDWLGIVCAERTNG</sequence>
<evidence type="ECO:0000256" key="6">
    <source>
        <dbReference type="RuleBase" id="RU362030"/>
    </source>
</evidence>
<comment type="function">
    <text evidence="1 6">Exhibits S-adenosyl-L-methionine-dependent methyltransferase activity.</text>
</comment>
<evidence type="ECO:0000313" key="7">
    <source>
        <dbReference type="EMBL" id="OBK86685.1"/>
    </source>
</evidence>
<name>A0A1A3TVN0_MYCSD</name>
<proteinExistence type="inferred from homology"/>
<dbReference type="Proteomes" id="UP000093759">
    <property type="component" value="Unassembled WGS sequence"/>
</dbReference>
<evidence type="ECO:0000256" key="1">
    <source>
        <dbReference type="ARBA" id="ARBA00003907"/>
    </source>
</evidence>
<keyword evidence="3 6" id="KW-0489">Methyltransferase</keyword>
<dbReference type="EC" id="2.1.1.-" evidence="6"/>
<dbReference type="GO" id="GO:0008168">
    <property type="term" value="F:methyltransferase activity"/>
    <property type="evidence" value="ECO:0007669"/>
    <property type="project" value="UniProtKB-UniRule"/>
</dbReference>
<dbReference type="InterPro" id="IPR011610">
    <property type="entry name" value="SAM_mthyl_Trfase_ML2640-like"/>
</dbReference>
<comment type="similarity">
    <text evidence="2 6">Belongs to the UPF0677 family.</text>
</comment>
<dbReference type="PANTHER" id="PTHR43619">
    <property type="entry name" value="S-ADENOSYL-L-METHIONINE-DEPENDENT METHYLTRANSFERASE YKTD-RELATED"/>
    <property type="match status" value="1"/>
</dbReference>
<evidence type="ECO:0000313" key="8">
    <source>
        <dbReference type="Proteomes" id="UP000093759"/>
    </source>
</evidence>
<organism evidence="7 8">
    <name type="scientific">Mycolicibacter sinensis (strain JDM601)</name>
    <name type="common">Mycobacterium sinense</name>
    <dbReference type="NCBI Taxonomy" id="875328"/>
    <lineage>
        <taxon>Bacteria</taxon>
        <taxon>Bacillati</taxon>
        <taxon>Actinomycetota</taxon>
        <taxon>Actinomycetes</taxon>
        <taxon>Mycobacteriales</taxon>
        <taxon>Mycobacteriaceae</taxon>
        <taxon>Mycolicibacter</taxon>
    </lineage>
</organism>
<dbReference type="SUPFAM" id="SSF53335">
    <property type="entry name" value="S-adenosyl-L-methionine-dependent methyltransferases"/>
    <property type="match status" value="1"/>
</dbReference>
<keyword evidence="4 7" id="KW-0808">Transferase</keyword>
<evidence type="ECO:0000256" key="5">
    <source>
        <dbReference type="ARBA" id="ARBA00022691"/>
    </source>
</evidence>
<keyword evidence="5 6" id="KW-0949">S-adenosyl-L-methionine</keyword>
<dbReference type="InterPro" id="IPR007213">
    <property type="entry name" value="Ppm1/Ppm2/Tcmp"/>
</dbReference>
<comment type="caution">
    <text evidence="7">The sequence shown here is derived from an EMBL/GenBank/DDBJ whole genome shotgun (WGS) entry which is preliminary data.</text>
</comment>
<dbReference type="AlphaFoldDB" id="A0A1A3TVN0"/>
<dbReference type="GO" id="GO:0032259">
    <property type="term" value="P:methylation"/>
    <property type="evidence" value="ECO:0007669"/>
    <property type="project" value="UniProtKB-KW"/>
</dbReference>
<reference evidence="8" key="1">
    <citation type="submission" date="2016-06" db="EMBL/GenBank/DDBJ databases">
        <authorList>
            <person name="Sutton G."/>
            <person name="Brinkac L."/>
            <person name="Sanka R."/>
            <person name="Adams M."/>
            <person name="Lau E."/>
            <person name="Garcia-Basteiro A."/>
            <person name="Lopez-Varela E."/>
            <person name="Palencia S."/>
        </authorList>
    </citation>
    <scope>NUCLEOTIDE SEQUENCE [LARGE SCALE GENOMIC DNA]</scope>
    <source>
        <strain evidence="8">1274684.2</strain>
    </source>
</reference>
<evidence type="ECO:0000256" key="4">
    <source>
        <dbReference type="ARBA" id="ARBA00022679"/>
    </source>
</evidence>
<dbReference type="Gene3D" id="3.40.50.150">
    <property type="entry name" value="Vaccinia Virus protein VP39"/>
    <property type="match status" value="1"/>
</dbReference>